<keyword evidence="3" id="KW-0378">Hydrolase</keyword>
<dbReference type="PANTHER" id="PTHR20842:SF0">
    <property type="entry name" value="ALPHA-ASPARTYL DIPEPTIDASE"/>
    <property type="match status" value="1"/>
</dbReference>
<dbReference type="PANTHER" id="PTHR20842">
    <property type="entry name" value="PROTEASE S51 ALPHA-ASPARTYL DIPEPTIDASE"/>
    <property type="match status" value="1"/>
</dbReference>
<evidence type="ECO:0000256" key="4">
    <source>
        <dbReference type="ARBA" id="ARBA00022825"/>
    </source>
</evidence>
<gene>
    <name evidence="5" type="ORF">COV59_03215</name>
</gene>
<evidence type="ECO:0000256" key="3">
    <source>
        <dbReference type="ARBA" id="ARBA00022801"/>
    </source>
</evidence>
<dbReference type="AlphaFoldDB" id="A0A2H0N5J1"/>
<evidence type="ECO:0000256" key="2">
    <source>
        <dbReference type="ARBA" id="ARBA00022670"/>
    </source>
</evidence>
<keyword evidence="4" id="KW-0720">Serine protease</keyword>
<accession>A0A2H0N5J1</accession>
<dbReference type="Gene3D" id="3.40.50.880">
    <property type="match status" value="1"/>
</dbReference>
<dbReference type="Pfam" id="PF03575">
    <property type="entry name" value="Peptidase_S51"/>
    <property type="match status" value="1"/>
</dbReference>
<dbReference type="SUPFAM" id="SSF52317">
    <property type="entry name" value="Class I glutamine amidotransferase-like"/>
    <property type="match status" value="1"/>
</dbReference>
<reference evidence="5 6" key="1">
    <citation type="submission" date="2017-09" db="EMBL/GenBank/DDBJ databases">
        <title>Depth-based differentiation of microbial function through sediment-hosted aquifers and enrichment of novel symbionts in the deep terrestrial subsurface.</title>
        <authorList>
            <person name="Probst A.J."/>
            <person name="Ladd B."/>
            <person name="Jarett J.K."/>
            <person name="Geller-Mcgrath D.E."/>
            <person name="Sieber C.M."/>
            <person name="Emerson J.B."/>
            <person name="Anantharaman K."/>
            <person name="Thomas B.C."/>
            <person name="Malmstrom R."/>
            <person name="Stieglmeier M."/>
            <person name="Klingl A."/>
            <person name="Woyke T."/>
            <person name="Ryan C.M."/>
            <person name="Banfield J.F."/>
        </authorList>
    </citation>
    <scope>NUCLEOTIDE SEQUENCE [LARGE SCALE GENOMIC DNA]</scope>
    <source>
        <strain evidence="5">CG11_big_fil_rev_8_21_14_0_20_39_34</strain>
    </source>
</reference>
<dbReference type="EMBL" id="PCWN01000007">
    <property type="protein sequence ID" value="PIR04169.1"/>
    <property type="molecule type" value="Genomic_DNA"/>
</dbReference>
<evidence type="ECO:0000313" key="6">
    <source>
        <dbReference type="Proteomes" id="UP000229600"/>
    </source>
</evidence>
<dbReference type="GO" id="GO:0006508">
    <property type="term" value="P:proteolysis"/>
    <property type="evidence" value="ECO:0007669"/>
    <property type="project" value="UniProtKB-KW"/>
</dbReference>
<name>A0A2H0N5J1_9BACT</name>
<dbReference type="InterPro" id="IPR029062">
    <property type="entry name" value="Class_I_gatase-like"/>
</dbReference>
<protein>
    <recommendedName>
        <fullName evidence="7">Peptidase S51</fullName>
    </recommendedName>
</protein>
<evidence type="ECO:0000256" key="1">
    <source>
        <dbReference type="ARBA" id="ARBA00006534"/>
    </source>
</evidence>
<proteinExistence type="inferred from homology"/>
<sequence length="219" mass="24597">MKLLLTSAGIRNESLKKALFELVGKTPEQTKLAFIPTASNVEVGDKGWLIEDLVSLQQCGFAEIDIADISALEPDLLRTKLENADVLYFEGGNTYHLMRWIEKSGLTKMLPELLENKVYVGVSAGSIIVSKDLALRMSQELFEEDLDEKQDIPGLHLVDYYVVPHLNSVWFPKLRKENIAQATSGMTETMYVLDDQSALKVVDGNMEVISEGEWYIINE</sequence>
<dbReference type="GO" id="GO:0008236">
    <property type="term" value="F:serine-type peptidase activity"/>
    <property type="evidence" value="ECO:0007669"/>
    <property type="project" value="UniProtKB-KW"/>
</dbReference>
<comment type="caution">
    <text evidence="5">The sequence shown here is derived from an EMBL/GenBank/DDBJ whole genome shotgun (WGS) entry which is preliminary data.</text>
</comment>
<evidence type="ECO:0008006" key="7">
    <source>
        <dbReference type="Google" id="ProtNLM"/>
    </source>
</evidence>
<keyword evidence="2" id="KW-0645">Protease</keyword>
<organism evidence="5 6">
    <name type="scientific">Candidatus Magasanikbacteria bacterium CG11_big_fil_rev_8_21_14_0_20_39_34</name>
    <dbReference type="NCBI Taxonomy" id="1974653"/>
    <lineage>
        <taxon>Bacteria</taxon>
        <taxon>Candidatus Magasanikiibacteriota</taxon>
    </lineage>
</organism>
<dbReference type="Proteomes" id="UP000229600">
    <property type="component" value="Unassembled WGS sequence"/>
</dbReference>
<dbReference type="InterPro" id="IPR005320">
    <property type="entry name" value="Peptidase_S51"/>
</dbReference>
<evidence type="ECO:0000313" key="5">
    <source>
        <dbReference type="EMBL" id="PIR04169.1"/>
    </source>
</evidence>
<comment type="similarity">
    <text evidence="1">Belongs to the peptidase S51 family.</text>
</comment>